<evidence type="ECO:0000256" key="9">
    <source>
        <dbReference type="SAM" id="MobiDB-lite"/>
    </source>
</evidence>
<dbReference type="OrthoDB" id="4096at2759"/>
<dbReference type="Gene3D" id="2.130.10.10">
    <property type="entry name" value="YVTN repeat-like/Quinoprotein amine dehydrogenase"/>
    <property type="match status" value="2"/>
</dbReference>
<evidence type="ECO:0000313" key="12">
    <source>
        <dbReference type="Proteomes" id="UP000053259"/>
    </source>
</evidence>
<dbReference type="InterPro" id="IPR015943">
    <property type="entry name" value="WD40/YVTN_repeat-like_dom_sf"/>
</dbReference>
<evidence type="ECO:0000259" key="10">
    <source>
        <dbReference type="Pfam" id="PF23769"/>
    </source>
</evidence>
<name>A0A0D2A0B5_9PEZI</name>
<dbReference type="InterPro" id="IPR001680">
    <property type="entry name" value="WD40_rpt"/>
</dbReference>
<sequence length="1062" mass="117958">MATASAKEERKRKRAKDGEDSIQKTKKAKNEKTANGAEKTNFAVDESASSDQVMPIQGVRAEASKTRQSKSDVYLEEIAQQALKSLRDRNLSARNEYGEDDGSQESEVNVQVDSDKLQRRQDKLNRQYRNLIEKFRTIEDQPPDIRAYELRWMLQKSKKIIKKKGLGQDDELVQLRNRHARANRDTWHLSRPIGGRFLSCDPVFSKDEKYIILATANNIHVYEAESSLLLRTMHARGATCYALSAANPHHLYVGTSTGEIHHLDWSTSEKIGRIESGVKVHVRSLHSFRAPNTDEDIILTVETQLQTDDITSTDCVSKAEKKPGDKHASKDVLAIRKAPWNEDAEARHEMLQSDNLRDLQVLDQGRVIIACSSTQMFVGSLTTNADQSSLAMTTFKSKYCWRHLKSTHAITCIDSRVRNPAEDLSNHRSETRIYDIAVGNAKGEILIYEDIIAQLNKLDAGSNQPPRARSLRWHREAPNAIKWSNDGNYLISGGKETVLCIWQLETGRRQDLPHLTAAIQNLTVSPSGASYALHLADNSVLVLSTAELQPKTHIASLQSLCVLSPRPLAQAMRGLSAIPFVNNPRHPNQLLIAVPVDQSVTKATQSIPAAPFLQTYDLQAGRHMTRQALTRNIITEANIDPEWNKIEIPNVTLMEISCDGMWLATVEEWLPPSHALQYLALDKSEIEVERRKRRETYLKIWHWDEERKTWALNTRVGNPHSDDSNELANRTFHLVSHPKEACFATVGEDSCVRVWRPRASIEGETSWHAKLVTKLERNAIRVDEATDFLLPASPVIGRLAFSNDGSVLAVSKQDDSVSRNGIVHLLDSRQGVIKYAETGLAVGYLIAMGFLDRYLIVVSEQLRVWDAVIGSVLFSKPLGRHGLSLSHRLATTHLAISVTSKSFAVAGVNIGSSKGDASAVLVFKPTVAEPVFISQLHTGLISGLSPLSDGTGYIILDSQAELRTLRTHNVPLSGVIGTLESQPNHQLGIAPEDDEVSAGGHAVSSGDDFNDATQPLSIQDESRIRETEKLARVFTQSYSGLGLPSVKEMFDSVAGLFASKSK</sequence>
<dbReference type="EMBL" id="KN847571">
    <property type="protein sequence ID" value="KIV99764.1"/>
    <property type="molecule type" value="Genomic_DNA"/>
</dbReference>
<organism evidence="11 12">
    <name type="scientific">Verruconis gallopava</name>
    <dbReference type="NCBI Taxonomy" id="253628"/>
    <lineage>
        <taxon>Eukaryota</taxon>
        <taxon>Fungi</taxon>
        <taxon>Dikarya</taxon>
        <taxon>Ascomycota</taxon>
        <taxon>Pezizomycotina</taxon>
        <taxon>Dothideomycetes</taxon>
        <taxon>Pleosporomycetidae</taxon>
        <taxon>Venturiales</taxon>
        <taxon>Sympoventuriaceae</taxon>
        <taxon>Verruconis</taxon>
    </lineage>
</organism>
<dbReference type="Pfam" id="PF00400">
    <property type="entry name" value="WD40"/>
    <property type="match status" value="1"/>
</dbReference>
<keyword evidence="3" id="KW-0698">rRNA processing</keyword>
<feature type="repeat" description="WD" evidence="8">
    <location>
        <begin position="471"/>
        <end position="512"/>
    </location>
</feature>
<keyword evidence="12" id="KW-1185">Reference proteome</keyword>
<dbReference type="VEuPathDB" id="FungiDB:PV09_08570"/>
<dbReference type="SMART" id="SM00320">
    <property type="entry name" value="WD40"/>
    <property type="match status" value="2"/>
</dbReference>
<dbReference type="InterPro" id="IPR011044">
    <property type="entry name" value="Quino_amine_DH_bsu"/>
</dbReference>
<keyword evidence="6" id="KW-0804">Transcription</keyword>
<dbReference type="SUPFAM" id="SSF50969">
    <property type="entry name" value="YVTN repeat-like/Quinoprotein amine dehydrogenase"/>
    <property type="match status" value="1"/>
</dbReference>
<evidence type="ECO:0000256" key="2">
    <source>
        <dbReference type="ARBA" id="ARBA00022517"/>
    </source>
</evidence>
<evidence type="ECO:0000256" key="8">
    <source>
        <dbReference type="PROSITE-ProRule" id="PRU00221"/>
    </source>
</evidence>
<dbReference type="RefSeq" id="XP_016209634.1">
    <property type="nucleotide sequence ID" value="XM_016362492.1"/>
</dbReference>
<dbReference type="InterPro" id="IPR057644">
    <property type="entry name" value="Beta-prop_WDR75_2nd"/>
</dbReference>
<dbReference type="PANTHER" id="PTHR44215">
    <property type="entry name" value="WD REPEAT-CONTAINING PROTEIN 75"/>
    <property type="match status" value="1"/>
</dbReference>
<dbReference type="PROSITE" id="PS50294">
    <property type="entry name" value="WD_REPEATS_REGION"/>
    <property type="match status" value="1"/>
</dbReference>
<evidence type="ECO:0000256" key="1">
    <source>
        <dbReference type="ARBA" id="ARBA00004604"/>
    </source>
</evidence>
<proteinExistence type="predicted"/>
<dbReference type="PANTHER" id="PTHR44215:SF1">
    <property type="entry name" value="WD REPEAT-CONTAINING PROTEIN 75"/>
    <property type="match status" value="1"/>
</dbReference>
<feature type="region of interest" description="Disordered" evidence="9">
    <location>
        <begin position="994"/>
        <end position="1014"/>
    </location>
</feature>
<feature type="region of interest" description="Disordered" evidence="9">
    <location>
        <begin position="1"/>
        <end position="70"/>
    </location>
</feature>
<dbReference type="Proteomes" id="UP000053259">
    <property type="component" value="Unassembled WGS sequence"/>
</dbReference>
<dbReference type="GeneID" id="27316543"/>
<accession>A0A0D2A0B5</accession>
<dbReference type="AlphaFoldDB" id="A0A0D2A0B5"/>
<evidence type="ECO:0000256" key="4">
    <source>
        <dbReference type="ARBA" id="ARBA00022574"/>
    </source>
</evidence>
<dbReference type="GO" id="GO:0032040">
    <property type="term" value="C:small-subunit processome"/>
    <property type="evidence" value="ECO:0007669"/>
    <property type="project" value="InterPro"/>
</dbReference>
<comment type="subcellular location">
    <subcellularLocation>
        <location evidence="1">Nucleus</location>
        <location evidence="1">Nucleolus</location>
    </subcellularLocation>
</comment>
<dbReference type="GO" id="GO:0003723">
    <property type="term" value="F:RNA binding"/>
    <property type="evidence" value="ECO:0007669"/>
    <property type="project" value="InterPro"/>
</dbReference>
<evidence type="ECO:0000313" key="11">
    <source>
        <dbReference type="EMBL" id="KIV99764.1"/>
    </source>
</evidence>
<protein>
    <recommendedName>
        <fullName evidence="10">WD repeat-containing protein 75 second beta-propeller domain-containing protein</fullName>
    </recommendedName>
</protein>
<dbReference type="GO" id="GO:0045943">
    <property type="term" value="P:positive regulation of transcription by RNA polymerase I"/>
    <property type="evidence" value="ECO:0007669"/>
    <property type="project" value="InterPro"/>
</dbReference>
<keyword evidence="4 8" id="KW-0853">WD repeat</keyword>
<dbReference type="STRING" id="253628.A0A0D2A0B5"/>
<feature type="compositionally biased region" description="Basic and acidic residues" evidence="9">
    <location>
        <begin position="16"/>
        <end position="32"/>
    </location>
</feature>
<feature type="domain" description="WD repeat-containing protein 75 second beta-propeller" evidence="10">
    <location>
        <begin position="651"/>
        <end position="812"/>
    </location>
</feature>
<dbReference type="InterPro" id="IPR053826">
    <property type="entry name" value="WDR75"/>
</dbReference>
<dbReference type="GO" id="GO:2000234">
    <property type="term" value="P:positive regulation of rRNA processing"/>
    <property type="evidence" value="ECO:0007669"/>
    <property type="project" value="TreeGrafter"/>
</dbReference>
<evidence type="ECO:0000256" key="7">
    <source>
        <dbReference type="ARBA" id="ARBA00023242"/>
    </source>
</evidence>
<keyword evidence="2" id="KW-0690">Ribosome biogenesis</keyword>
<dbReference type="InParanoid" id="A0A0D2A0B5"/>
<dbReference type="PROSITE" id="PS50082">
    <property type="entry name" value="WD_REPEATS_2"/>
    <property type="match status" value="1"/>
</dbReference>
<evidence type="ECO:0000256" key="6">
    <source>
        <dbReference type="ARBA" id="ARBA00023163"/>
    </source>
</evidence>
<dbReference type="InterPro" id="IPR011047">
    <property type="entry name" value="Quinoprotein_ADH-like_sf"/>
</dbReference>
<reference evidence="11 12" key="1">
    <citation type="submission" date="2015-01" db="EMBL/GenBank/DDBJ databases">
        <title>The Genome Sequence of Ochroconis gallopava CBS43764.</title>
        <authorList>
            <consortium name="The Broad Institute Genomics Platform"/>
            <person name="Cuomo C."/>
            <person name="de Hoog S."/>
            <person name="Gorbushina A."/>
            <person name="Stielow B."/>
            <person name="Teixiera M."/>
            <person name="Abouelleil A."/>
            <person name="Chapman S.B."/>
            <person name="Priest M."/>
            <person name="Young S.K."/>
            <person name="Wortman J."/>
            <person name="Nusbaum C."/>
            <person name="Birren B."/>
        </authorList>
    </citation>
    <scope>NUCLEOTIDE SEQUENCE [LARGE SCALE GENOMIC DNA]</scope>
    <source>
        <strain evidence="11 12">CBS 43764</strain>
    </source>
</reference>
<dbReference type="HOGENOM" id="CLU_005417_0_1_1"/>
<dbReference type="Pfam" id="PF23769">
    <property type="entry name" value="Beta-prop_WDR75_2nd"/>
    <property type="match status" value="1"/>
</dbReference>
<gene>
    <name evidence="11" type="ORF">PV09_08570</name>
</gene>
<feature type="region of interest" description="Disordered" evidence="9">
    <location>
        <begin position="94"/>
        <end position="116"/>
    </location>
</feature>
<keyword evidence="5" id="KW-0677">Repeat</keyword>
<keyword evidence="7" id="KW-0539">Nucleus</keyword>
<dbReference type="SUPFAM" id="SSF50998">
    <property type="entry name" value="Quinoprotein alcohol dehydrogenase-like"/>
    <property type="match status" value="1"/>
</dbReference>
<evidence type="ECO:0000256" key="3">
    <source>
        <dbReference type="ARBA" id="ARBA00022552"/>
    </source>
</evidence>
<dbReference type="GO" id="GO:0006364">
    <property type="term" value="P:rRNA processing"/>
    <property type="evidence" value="ECO:0007669"/>
    <property type="project" value="UniProtKB-KW"/>
</dbReference>
<evidence type="ECO:0000256" key="5">
    <source>
        <dbReference type="ARBA" id="ARBA00022737"/>
    </source>
</evidence>